<feature type="region of interest" description="Disordered" evidence="1">
    <location>
        <begin position="282"/>
        <end position="304"/>
    </location>
</feature>
<dbReference type="AlphaFoldDB" id="A0A9P6CRZ3"/>
<dbReference type="OrthoDB" id="2355659at2759"/>
<feature type="transmembrane region" description="Helical" evidence="2">
    <location>
        <begin position="94"/>
        <end position="115"/>
    </location>
</feature>
<feature type="transmembrane region" description="Helical" evidence="2">
    <location>
        <begin position="58"/>
        <end position="82"/>
    </location>
</feature>
<feature type="compositionally biased region" description="Basic residues" evidence="1">
    <location>
        <begin position="282"/>
        <end position="297"/>
    </location>
</feature>
<feature type="transmembrane region" description="Helical" evidence="2">
    <location>
        <begin position="12"/>
        <end position="33"/>
    </location>
</feature>
<keyword evidence="4" id="KW-1185">Reference proteome</keyword>
<evidence type="ECO:0000313" key="4">
    <source>
        <dbReference type="Proteomes" id="UP000807469"/>
    </source>
</evidence>
<evidence type="ECO:0000256" key="2">
    <source>
        <dbReference type="SAM" id="Phobius"/>
    </source>
</evidence>
<evidence type="ECO:0000256" key="1">
    <source>
        <dbReference type="SAM" id="MobiDB-lite"/>
    </source>
</evidence>
<keyword evidence="2" id="KW-0472">Membrane</keyword>
<feature type="transmembrane region" description="Helical" evidence="2">
    <location>
        <begin position="154"/>
        <end position="176"/>
    </location>
</feature>
<reference evidence="3" key="1">
    <citation type="submission" date="2020-11" db="EMBL/GenBank/DDBJ databases">
        <authorList>
            <consortium name="DOE Joint Genome Institute"/>
            <person name="Ahrendt S."/>
            <person name="Riley R."/>
            <person name="Andreopoulos W."/>
            <person name="Labutti K."/>
            <person name="Pangilinan J."/>
            <person name="Ruiz-Duenas F.J."/>
            <person name="Barrasa J.M."/>
            <person name="Sanchez-Garcia M."/>
            <person name="Camarero S."/>
            <person name="Miyauchi S."/>
            <person name="Serrano A."/>
            <person name="Linde D."/>
            <person name="Babiker R."/>
            <person name="Drula E."/>
            <person name="Ayuso-Fernandez I."/>
            <person name="Pacheco R."/>
            <person name="Padilla G."/>
            <person name="Ferreira P."/>
            <person name="Barriuso J."/>
            <person name="Kellner H."/>
            <person name="Castanera R."/>
            <person name="Alfaro M."/>
            <person name="Ramirez L."/>
            <person name="Pisabarro A.G."/>
            <person name="Kuo A."/>
            <person name="Tritt A."/>
            <person name="Lipzen A."/>
            <person name="He G."/>
            <person name="Yan M."/>
            <person name="Ng V."/>
            <person name="Cullen D."/>
            <person name="Martin F."/>
            <person name="Rosso M.-N."/>
            <person name="Henrissat B."/>
            <person name="Hibbett D."/>
            <person name="Martinez A.T."/>
            <person name="Grigoriev I.V."/>
        </authorList>
    </citation>
    <scope>NUCLEOTIDE SEQUENCE</scope>
    <source>
        <strain evidence="3">CIRM-BRFM 674</strain>
    </source>
</reference>
<evidence type="ECO:0000313" key="3">
    <source>
        <dbReference type="EMBL" id="KAF9476737.1"/>
    </source>
</evidence>
<keyword evidence="2" id="KW-0812">Transmembrane</keyword>
<keyword evidence="2" id="KW-1133">Transmembrane helix</keyword>
<proteinExistence type="predicted"/>
<dbReference type="Proteomes" id="UP000807469">
    <property type="component" value="Unassembled WGS sequence"/>
</dbReference>
<comment type="caution">
    <text evidence="3">The sequence shown here is derived from an EMBL/GenBank/DDBJ whole genome shotgun (WGS) entry which is preliminary data.</text>
</comment>
<dbReference type="EMBL" id="MU155284">
    <property type="protein sequence ID" value="KAF9476737.1"/>
    <property type="molecule type" value="Genomic_DNA"/>
</dbReference>
<gene>
    <name evidence="3" type="ORF">BDN70DRAFT_882051</name>
</gene>
<sequence length="340" mass="37931">MGHHRYDRTASTIITLFGAITNSVLTIQVLAAWRSIKWEPESEWEMSGDKWQLTGVKVIWALLSVYFASAAAVCAIGLHGILKHKPSHVRFYRDYSIADFSFCAFFTALATYGAFFSPARTGVCEELSHHPELMRDMVEVGLSLENCELWLERATFAGLAFMFVIMIVRLHFLLAVSKYYSHLSRHRSYHQRSASCAVTPACLSSSGSSQPSSLTLAPQSMERIFVVPNMSSPSANDLESGVEMVYAAVPLHTLPKEVQEQATEAWIATAASSTNAPSITRHHYHHHRRHHHNHRRSSSSASRETTGLIRLDIAPEEGLLPVYSAEPESDLNMMNNNSKA</sequence>
<accession>A0A9P6CRZ3</accession>
<name>A0A9P6CRZ3_9AGAR</name>
<organism evidence="3 4">
    <name type="scientific">Pholiota conissans</name>
    <dbReference type="NCBI Taxonomy" id="109636"/>
    <lineage>
        <taxon>Eukaryota</taxon>
        <taxon>Fungi</taxon>
        <taxon>Dikarya</taxon>
        <taxon>Basidiomycota</taxon>
        <taxon>Agaricomycotina</taxon>
        <taxon>Agaricomycetes</taxon>
        <taxon>Agaricomycetidae</taxon>
        <taxon>Agaricales</taxon>
        <taxon>Agaricineae</taxon>
        <taxon>Strophariaceae</taxon>
        <taxon>Pholiota</taxon>
    </lineage>
</organism>
<protein>
    <submittedName>
        <fullName evidence="3">Uncharacterized protein</fullName>
    </submittedName>
</protein>